<dbReference type="Proteomes" id="UP001227126">
    <property type="component" value="Unassembled WGS sequence"/>
</dbReference>
<protein>
    <recommendedName>
        <fullName evidence="4">Lipoprotein</fullName>
    </recommendedName>
</protein>
<evidence type="ECO:0000313" key="3">
    <source>
        <dbReference type="Proteomes" id="UP001227126"/>
    </source>
</evidence>
<reference evidence="2 3" key="1">
    <citation type="submission" date="2023-05" db="EMBL/GenBank/DDBJ databases">
        <title>Sedimentitalea sp. nov. JM2-8.</title>
        <authorList>
            <person name="Huang J."/>
        </authorList>
    </citation>
    <scope>NUCLEOTIDE SEQUENCE [LARGE SCALE GENOMIC DNA]</scope>
    <source>
        <strain evidence="2 3">JM2-8</strain>
    </source>
</reference>
<comment type="caution">
    <text evidence="2">The sequence shown here is derived from an EMBL/GenBank/DDBJ whole genome shotgun (WGS) entry which is preliminary data.</text>
</comment>
<evidence type="ECO:0000313" key="2">
    <source>
        <dbReference type="EMBL" id="MDK3072066.1"/>
    </source>
</evidence>
<evidence type="ECO:0008006" key="4">
    <source>
        <dbReference type="Google" id="ProtNLM"/>
    </source>
</evidence>
<keyword evidence="3" id="KW-1185">Reference proteome</keyword>
<name>A0ABT7FAE1_9RHOB</name>
<feature type="chain" id="PRO_5046665505" description="Lipoprotein" evidence="1">
    <location>
        <begin position="19"/>
        <end position="135"/>
    </location>
</feature>
<dbReference type="RefSeq" id="WP_284484023.1">
    <property type="nucleotide sequence ID" value="NZ_JASNJE010000003.1"/>
</dbReference>
<feature type="signal peptide" evidence="1">
    <location>
        <begin position="1"/>
        <end position="18"/>
    </location>
</feature>
<keyword evidence="1" id="KW-0732">Signal</keyword>
<organism evidence="2 3">
    <name type="scientific">Sedimentitalea xiamensis</name>
    <dbReference type="NCBI Taxonomy" id="3050037"/>
    <lineage>
        <taxon>Bacteria</taxon>
        <taxon>Pseudomonadati</taxon>
        <taxon>Pseudomonadota</taxon>
        <taxon>Alphaproteobacteria</taxon>
        <taxon>Rhodobacterales</taxon>
        <taxon>Paracoccaceae</taxon>
        <taxon>Sedimentitalea</taxon>
    </lineage>
</organism>
<proteinExistence type="predicted"/>
<accession>A0ABT7FAE1</accession>
<dbReference type="EMBL" id="JASNJE010000003">
    <property type="protein sequence ID" value="MDK3072066.1"/>
    <property type="molecule type" value="Genomic_DNA"/>
</dbReference>
<gene>
    <name evidence="2" type="ORF">QO034_03000</name>
</gene>
<evidence type="ECO:0000256" key="1">
    <source>
        <dbReference type="SAM" id="SignalP"/>
    </source>
</evidence>
<dbReference type="PROSITE" id="PS51257">
    <property type="entry name" value="PROKAR_LIPOPROTEIN"/>
    <property type="match status" value="1"/>
</dbReference>
<sequence>MIRLLLCLCLGVAACNMAGPYFRGLPATRVTVDGSVFDVRVRGDLAEAQRRSPEYAPRFGPIRARAAFAMEQVSGCIVREVQGDQAVATGRLSCSGRSPDWVQPMDPRSYNCVQIGALLNDMPGGPYSEFDCDSY</sequence>